<evidence type="ECO:0000313" key="11">
    <source>
        <dbReference type="Proteomes" id="UP000237682"/>
    </source>
</evidence>
<dbReference type="InterPro" id="IPR000089">
    <property type="entry name" value="Biotin_lipoyl"/>
</dbReference>
<dbReference type="PROSITE" id="PS00866">
    <property type="entry name" value="CPSASE_1"/>
    <property type="match status" value="1"/>
</dbReference>
<dbReference type="Proteomes" id="UP000237682">
    <property type="component" value="Unassembled WGS sequence"/>
</dbReference>
<dbReference type="CDD" id="cd06850">
    <property type="entry name" value="biotinyl_domain"/>
    <property type="match status" value="1"/>
</dbReference>
<dbReference type="InterPro" id="IPR005479">
    <property type="entry name" value="CPAse_ATP-bd"/>
</dbReference>
<dbReference type="SUPFAM" id="SSF56059">
    <property type="entry name" value="Glutathione synthetase ATP-binding domain-like"/>
    <property type="match status" value="1"/>
</dbReference>
<dbReference type="FunFam" id="3.30.1490.20:FF:000003">
    <property type="entry name" value="acetyl-CoA carboxylase isoform X1"/>
    <property type="match status" value="1"/>
</dbReference>
<feature type="domain" description="Biotin carboxylation" evidence="9">
    <location>
        <begin position="8"/>
        <end position="453"/>
    </location>
</feature>
<protein>
    <submittedName>
        <fullName evidence="10">3-methylcrotonyl-CoA carboxylase</fullName>
    </submittedName>
</protein>
<dbReference type="FunFam" id="3.30.470.20:FF:000028">
    <property type="entry name" value="Methylcrotonoyl-CoA carboxylase subunit alpha, mitochondrial"/>
    <property type="match status" value="1"/>
</dbReference>
<dbReference type="InterPro" id="IPR050856">
    <property type="entry name" value="Biotin_carboxylase_complex"/>
</dbReference>
<dbReference type="GO" id="GO:0005524">
    <property type="term" value="F:ATP binding"/>
    <property type="evidence" value="ECO:0007669"/>
    <property type="project" value="UniProtKB-UniRule"/>
</dbReference>
<evidence type="ECO:0000256" key="2">
    <source>
        <dbReference type="ARBA" id="ARBA00022598"/>
    </source>
</evidence>
<proteinExistence type="predicted"/>
<dbReference type="FunFam" id="3.40.50.20:FF:000010">
    <property type="entry name" value="Propionyl-CoA carboxylase subunit alpha"/>
    <property type="match status" value="1"/>
</dbReference>
<dbReference type="InterPro" id="IPR016185">
    <property type="entry name" value="PreATP-grasp_dom_sf"/>
</dbReference>
<evidence type="ECO:0000259" key="8">
    <source>
        <dbReference type="PROSITE" id="PS50975"/>
    </source>
</evidence>
<keyword evidence="5" id="KW-0092">Biotin</keyword>
<dbReference type="Gene3D" id="2.40.50.100">
    <property type="match status" value="1"/>
</dbReference>
<evidence type="ECO:0000313" key="10">
    <source>
        <dbReference type="EMBL" id="PRH85127.1"/>
    </source>
</evidence>
<dbReference type="Pfam" id="PF00289">
    <property type="entry name" value="Biotin_carb_N"/>
    <property type="match status" value="1"/>
</dbReference>
<dbReference type="SUPFAM" id="SSF51230">
    <property type="entry name" value="Single hybrid motif"/>
    <property type="match status" value="1"/>
</dbReference>
<accession>A0A2S9Q711</accession>
<dbReference type="Pfam" id="PF21139">
    <property type="entry name" value="BT_MCC_alpha"/>
    <property type="match status" value="1"/>
</dbReference>
<name>A0A2S9Q711_9HYPH</name>
<comment type="cofactor">
    <cofactor evidence="1">
        <name>biotin</name>
        <dbReference type="ChEBI" id="CHEBI:57586"/>
    </cofactor>
</comment>
<dbReference type="InterPro" id="IPR011054">
    <property type="entry name" value="Rudment_hybrid_motif"/>
</dbReference>
<feature type="domain" description="ATP-grasp" evidence="8">
    <location>
        <begin position="127"/>
        <end position="323"/>
    </location>
</feature>
<evidence type="ECO:0000256" key="6">
    <source>
        <dbReference type="PROSITE-ProRule" id="PRU00409"/>
    </source>
</evidence>
<dbReference type="InterPro" id="IPR001882">
    <property type="entry name" value="Biotin_BS"/>
</dbReference>
<dbReference type="Pfam" id="PF02786">
    <property type="entry name" value="CPSase_L_D2"/>
    <property type="match status" value="1"/>
</dbReference>
<dbReference type="SUPFAM" id="SSF51246">
    <property type="entry name" value="Rudiment single hybrid motif"/>
    <property type="match status" value="1"/>
</dbReference>
<dbReference type="PROSITE" id="PS50968">
    <property type="entry name" value="BIOTINYL_LIPOYL"/>
    <property type="match status" value="1"/>
</dbReference>
<dbReference type="PROSITE" id="PS00867">
    <property type="entry name" value="CPSASE_2"/>
    <property type="match status" value="1"/>
</dbReference>
<organism evidence="10 11">
    <name type="scientific">Labrys okinawensis</name>
    <dbReference type="NCBI Taxonomy" id="346911"/>
    <lineage>
        <taxon>Bacteria</taxon>
        <taxon>Pseudomonadati</taxon>
        <taxon>Pseudomonadota</taxon>
        <taxon>Alphaproteobacteria</taxon>
        <taxon>Hyphomicrobiales</taxon>
        <taxon>Xanthobacteraceae</taxon>
        <taxon>Labrys</taxon>
    </lineage>
</organism>
<dbReference type="PROSITE" id="PS50975">
    <property type="entry name" value="ATP_GRASP"/>
    <property type="match status" value="1"/>
</dbReference>
<dbReference type="Pfam" id="PF02785">
    <property type="entry name" value="Biotin_carb_C"/>
    <property type="match status" value="1"/>
</dbReference>
<keyword evidence="3 6" id="KW-0547">Nucleotide-binding</keyword>
<dbReference type="InterPro" id="IPR011053">
    <property type="entry name" value="Single_hybrid_motif"/>
</dbReference>
<dbReference type="Pfam" id="PF00364">
    <property type="entry name" value="Biotin_lipoyl"/>
    <property type="match status" value="1"/>
</dbReference>
<evidence type="ECO:0000256" key="1">
    <source>
        <dbReference type="ARBA" id="ARBA00001953"/>
    </source>
</evidence>
<dbReference type="Gene3D" id="3.30.470.20">
    <property type="entry name" value="ATP-grasp fold, B domain"/>
    <property type="match status" value="1"/>
</dbReference>
<dbReference type="InterPro" id="IPR048429">
    <property type="entry name" value="MCC_alpha_BT"/>
</dbReference>
<dbReference type="GO" id="GO:0046872">
    <property type="term" value="F:metal ion binding"/>
    <property type="evidence" value="ECO:0007669"/>
    <property type="project" value="InterPro"/>
</dbReference>
<evidence type="ECO:0000259" key="7">
    <source>
        <dbReference type="PROSITE" id="PS50968"/>
    </source>
</evidence>
<dbReference type="SMART" id="SM00878">
    <property type="entry name" value="Biotin_carb_C"/>
    <property type="match status" value="1"/>
</dbReference>
<dbReference type="PANTHER" id="PTHR18866:SF33">
    <property type="entry name" value="METHYLCROTONOYL-COA CARBOXYLASE SUBUNIT ALPHA, MITOCHONDRIAL-RELATED"/>
    <property type="match status" value="1"/>
</dbReference>
<reference evidence="10 11" key="1">
    <citation type="submission" date="2018-02" db="EMBL/GenBank/DDBJ databases">
        <title>Whole genome sequencing of endophytic bacterium.</title>
        <authorList>
            <person name="Eedara R."/>
            <person name="Podile A.R."/>
        </authorList>
    </citation>
    <scope>NUCLEOTIDE SEQUENCE [LARGE SCALE GENOMIC DNA]</scope>
    <source>
        <strain evidence="10 11">RP1T</strain>
    </source>
</reference>
<gene>
    <name evidence="10" type="ORF">C5L14_23930</name>
</gene>
<evidence type="ECO:0000256" key="3">
    <source>
        <dbReference type="ARBA" id="ARBA00022741"/>
    </source>
</evidence>
<dbReference type="PANTHER" id="PTHR18866">
    <property type="entry name" value="CARBOXYLASE:PYRUVATE/ACETYL-COA/PROPIONYL-COA CARBOXYLASE"/>
    <property type="match status" value="1"/>
</dbReference>
<dbReference type="EMBL" id="PUEJ01000010">
    <property type="protein sequence ID" value="PRH85127.1"/>
    <property type="molecule type" value="Genomic_DNA"/>
</dbReference>
<evidence type="ECO:0000256" key="4">
    <source>
        <dbReference type="ARBA" id="ARBA00022840"/>
    </source>
</evidence>
<dbReference type="PROSITE" id="PS50979">
    <property type="entry name" value="BC"/>
    <property type="match status" value="1"/>
</dbReference>
<evidence type="ECO:0000256" key="5">
    <source>
        <dbReference type="ARBA" id="ARBA00023267"/>
    </source>
</evidence>
<dbReference type="InterPro" id="IPR005482">
    <property type="entry name" value="Biotin_COase_C"/>
</dbReference>
<dbReference type="InterPro" id="IPR011761">
    <property type="entry name" value="ATP-grasp"/>
</dbReference>
<sequence>MITPQPRPIRVLLIANRGEIAVRIIRTARAMGIRTVAVYSDADADSLAVSLADRALRIGPAPSRESYLSIEALIAAAKASGADAIHPGYGFLAEKAEFARACAAADITFVGPSAETILAMGDKAQARSRMAAAGVPVLSGYEGEDQGVDTLVKAAEAIGFPVLLKPSAGGGGKGMHVVARAEDLPAALQAAQREARSSFGDDRMVIERYLQSARHVEVQVFADHHGNTVHLFDRDCSVQRRHQKVIEEAPAPDLPPALRAGLHQAAITCARSVDYVGAGTVEFLVADDHFYFMEMNTRLQVEHPVTEAVTGLDLVSWQLRVAGGAPLPLGQEAIVCTGHALEARLCAEDPAGGFLPSIGRIEHLALPDRLSGIRVDSGFRGGDTISMHYDSLLAKVIAMGVDRPEAIARLGSGLDAVEVVGPHTNRDFLAAIIRHPAFAEGGVDTRFIERHQAELLAPAPHPSDDVIAAAAFFALRGVENEADRRDPADPHSPWGDSSGWRLSGAARRAVELAWGDTLIRADVSWRAGGYELQLADRLVSVSGAVAADGTARLRVGEAVLSARAIRSGETLTLFVDGRSYGFGLRDPRKPRGVESEGGGRILSPMPGLVLSVSAVAGEAVEKGQALVVIEAMKMEHTVSAPRAGVVKMVDVAIGDQVAAGAELVVLEVAP</sequence>
<keyword evidence="4 6" id="KW-0067">ATP-binding</keyword>
<keyword evidence="11" id="KW-1185">Reference proteome</keyword>
<comment type="caution">
    <text evidence="10">The sequence shown here is derived from an EMBL/GenBank/DDBJ whole genome shotgun (WGS) entry which is preliminary data.</text>
</comment>
<keyword evidence="2" id="KW-0436">Ligase</keyword>
<dbReference type="OrthoDB" id="9763189at2"/>
<dbReference type="AlphaFoldDB" id="A0A2S9Q711"/>
<dbReference type="SUPFAM" id="SSF52440">
    <property type="entry name" value="PreATP-grasp domain"/>
    <property type="match status" value="1"/>
</dbReference>
<dbReference type="RefSeq" id="WP_105864708.1">
    <property type="nucleotide sequence ID" value="NZ_PUEJ01000010.1"/>
</dbReference>
<dbReference type="GO" id="GO:0016874">
    <property type="term" value="F:ligase activity"/>
    <property type="evidence" value="ECO:0007669"/>
    <property type="project" value="UniProtKB-KW"/>
</dbReference>
<dbReference type="InterPro" id="IPR005481">
    <property type="entry name" value="BC-like_N"/>
</dbReference>
<dbReference type="InterPro" id="IPR011764">
    <property type="entry name" value="Biotin_carboxylation_dom"/>
</dbReference>
<feature type="domain" description="Lipoyl-binding" evidence="7">
    <location>
        <begin position="590"/>
        <end position="667"/>
    </location>
</feature>
<dbReference type="Gene3D" id="3.30.700.40">
    <property type="match status" value="1"/>
</dbReference>
<evidence type="ECO:0000259" key="9">
    <source>
        <dbReference type="PROSITE" id="PS50979"/>
    </source>
</evidence>
<dbReference type="PROSITE" id="PS00188">
    <property type="entry name" value="BIOTIN"/>
    <property type="match status" value="1"/>
</dbReference>